<dbReference type="EMBL" id="JACASE010000009">
    <property type="protein sequence ID" value="KAF6434932.1"/>
    <property type="molecule type" value="Genomic_DNA"/>
</dbReference>
<dbReference type="InterPro" id="IPR053084">
    <property type="entry name" value="AKAP"/>
</dbReference>
<accession>A0A7J8EIL4</accession>
<dbReference type="Pfam" id="PF14469">
    <property type="entry name" value="AKAP28"/>
    <property type="match status" value="1"/>
</dbReference>
<comment type="caution">
    <text evidence="1">The sequence shown here is derived from an EMBL/GenBank/DDBJ whole genome shotgun (WGS) entry which is preliminary data.</text>
</comment>
<gene>
    <name evidence="1" type="ORF">HJG63_000507</name>
</gene>
<dbReference type="PANTHER" id="PTHR35075:SF1">
    <property type="entry name" value="A-KINASE ANCHOR PROTEIN 14"/>
    <property type="match status" value="1"/>
</dbReference>
<dbReference type="GO" id="GO:0034237">
    <property type="term" value="F:protein kinase A regulatory subunit binding"/>
    <property type="evidence" value="ECO:0007669"/>
    <property type="project" value="TreeGrafter"/>
</dbReference>
<dbReference type="PANTHER" id="PTHR35075">
    <property type="entry name" value="A-KINASE ANCHOR PROTEIN 14"/>
    <property type="match status" value="1"/>
</dbReference>
<evidence type="ECO:0000313" key="2">
    <source>
        <dbReference type="Proteomes" id="UP000593571"/>
    </source>
</evidence>
<dbReference type="Proteomes" id="UP000593571">
    <property type="component" value="Unassembled WGS sequence"/>
</dbReference>
<protein>
    <submittedName>
        <fullName evidence="1">A-kinase anchoring protein 14</fullName>
    </submittedName>
</protein>
<reference evidence="1 2" key="1">
    <citation type="journal article" date="2020" name="Nature">
        <title>Six reference-quality genomes reveal evolution of bat adaptations.</title>
        <authorList>
            <person name="Jebb D."/>
            <person name="Huang Z."/>
            <person name="Pippel M."/>
            <person name="Hughes G.M."/>
            <person name="Lavrichenko K."/>
            <person name="Devanna P."/>
            <person name="Winkler S."/>
            <person name="Jermiin L.S."/>
            <person name="Skirmuntt E.C."/>
            <person name="Katzourakis A."/>
            <person name="Burkitt-Gray L."/>
            <person name="Ray D.A."/>
            <person name="Sullivan K.A.M."/>
            <person name="Roscito J.G."/>
            <person name="Kirilenko B.M."/>
            <person name="Davalos L.M."/>
            <person name="Corthals A.P."/>
            <person name="Power M.L."/>
            <person name="Jones G."/>
            <person name="Ransome R.D."/>
            <person name="Dechmann D.K.N."/>
            <person name="Locatelli A.G."/>
            <person name="Puechmaille S.J."/>
            <person name="Fedrigo O."/>
            <person name="Jarvis E.D."/>
            <person name="Hiller M."/>
            <person name="Vernes S.C."/>
            <person name="Myers E.W."/>
            <person name="Teeling E.C."/>
        </authorList>
    </citation>
    <scope>NUCLEOTIDE SEQUENCE [LARGE SCALE GENOMIC DNA]</scope>
    <source>
        <strain evidence="1">MRouAeg1</strain>
        <tissue evidence="1">Muscle</tissue>
    </source>
</reference>
<keyword evidence="1" id="KW-0808">Transferase</keyword>
<dbReference type="AlphaFoldDB" id="A0A7J8EIL4"/>
<name>A0A7J8EIL4_ROUAE</name>
<dbReference type="GO" id="GO:0016301">
    <property type="term" value="F:kinase activity"/>
    <property type="evidence" value="ECO:0007669"/>
    <property type="project" value="UniProtKB-KW"/>
</dbReference>
<proteinExistence type="predicted"/>
<sequence length="192" mass="22063">MNKTKSVRFQETIDVYICPSDDTIDTEDDGDLSELALDLAESAITAAIKTVEEDEYTVKDINWITHGEFTAERGRKQIEEFVLTWEYQDRWVHYTKLIETKDVVHSLHYIYSVRWSVPTANTPTALGSASAYFTIKFNKNKPPDAPVDVSFIFEGQSLVHSFWCVCFSFSTDQERLAFEKNGRGTLLRPNIF</sequence>
<organism evidence="1 2">
    <name type="scientific">Rousettus aegyptiacus</name>
    <name type="common">Egyptian fruit bat</name>
    <name type="synonym">Pteropus aegyptiacus</name>
    <dbReference type="NCBI Taxonomy" id="9407"/>
    <lineage>
        <taxon>Eukaryota</taxon>
        <taxon>Metazoa</taxon>
        <taxon>Chordata</taxon>
        <taxon>Craniata</taxon>
        <taxon>Vertebrata</taxon>
        <taxon>Euteleostomi</taxon>
        <taxon>Mammalia</taxon>
        <taxon>Eutheria</taxon>
        <taxon>Laurasiatheria</taxon>
        <taxon>Chiroptera</taxon>
        <taxon>Yinpterochiroptera</taxon>
        <taxon>Pteropodoidea</taxon>
        <taxon>Pteropodidae</taxon>
        <taxon>Rousettinae</taxon>
        <taxon>Rousettus</taxon>
    </lineage>
</organism>
<dbReference type="GO" id="GO:0005952">
    <property type="term" value="C:cAMP-dependent protein kinase complex"/>
    <property type="evidence" value="ECO:0007669"/>
    <property type="project" value="TreeGrafter"/>
</dbReference>
<evidence type="ECO:0000313" key="1">
    <source>
        <dbReference type="EMBL" id="KAF6434932.1"/>
    </source>
</evidence>
<dbReference type="InterPro" id="IPR025663">
    <property type="entry name" value="AKAP_28"/>
</dbReference>
<keyword evidence="1" id="KW-0418">Kinase</keyword>
<keyword evidence="2" id="KW-1185">Reference proteome</keyword>